<dbReference type="PANTHER" id="PTHR43501">
    <property type="entry name" value="CYTOSOL NON-SPECIFIC DIPEPTIDASE"/>
    <property type="match status" value="1"/>
</dbReference>
<evidence type="ECO:0000256" key="4">
    <source>
        <dbReference type="ARBA" id="ARBA00022723"/>
    </source>
</evidence>
<dbReference type="NCBIfam" id="TIGR01893">
    <property type="entry name" value="aa-his-dipept"/>
    <property type="match status" value="1"/>
</dbReference>
<name>A0A0F5IP44_9BACT</name>
<evidence type="ECO:0000313" key="20">
    <source>
        <dbReference type="Proteomes" id="UP000033047"/>
    </source>
</evidence>
<dbReference type="EMBL" id="AQHV01000026">
    <property type="protein sequence ID" value="KKB47306.1"/>
    <property type="molecule type" value="Genomic_DNA"/>
</dbReference>
<keyword evidence="4" id="KW-0479">Metal-binding</keyword>
<evidence type="ECO:0000256" key="8">
    <source>
        <dbReference type="ARBA" id="ARBA00023285"/>
    </source>
</evidence>
<sequence length="490" mass="54066">MKITDLKPEIVWKFFHQVTQVPRPSKKEGKMIQYLESFAKEYKIAIKKDAAGNILMSKPATPGYEKLPVVILQSHMDMVCEKNNGTVHDFDNDPIETIVDGDWLRANGTTLGADNGIGVAAELAILASDDIEHGPIECLFTVDEETGLTGAKALEKGFMTGDILLNLDSEDEGEIFMGCAGGKDTQAVFHCEQRPTNPNMLYFKIDVKGLNGGHSGGEIHKGLGNANKILVRFLYLLNNEADFTLCSIEGGNLRNAIAREAHAVIGLYSEDKEQVRVLLNNYTADIENELKHIDPNVQITMESTDRPELCLSNFDMEKVIWALHACPHGVIGMSHDIEGLVETSTNLASVKMRHEAETEQLIITVGTSQRSSIESCKNMIANQVASVFKLAGAIVTHGDGYPGWAPNPDSKILKVAQDTYKRLFNKDAKIMAIHAGLECGLFLEKYPNLDMISFGPTLRDVHSPNERIEIKTVGLWWAHLLELLKSVPAK</sequence>
<dbReference type="InterPro" id="IPR011650">
    <property type="entry name" value="Peptidase_M20_dimer"/>
</dbReference>
<evidence type="ECO:0000256" key="15">
    <source>
        <dbReference type="ARBA" id="ARBA00076004"/>
    </source>
</evidence>
<evidence type="ECO:0000256" key="5">
    <source>
        <dbReference type="ARBA" id="ARBA00022801"/>
    </source>
</evidence>
<evidence type="ECO:0000256" key="17">
    <source>
        <dbReference type="ARBA" id="ARBA00078074"/>
    </source>
</evidence>
<dbReference type="STRING" id="927665.HMPREF1535_04716"/>
<dbReference type="InterPro" id="IPR002933">
    <property type="entry name" value="Peptidase_M20"/>
</dbReference>
<dbReference type="HOGENOM" id="CLU_028526_0_0_10"/>
<comment type="caution">
    <text evidence="19">The sequence shown here is derived from an EMBL/GenBank/DDBJ whole genome shotgun (WGS) entry which is preliminary data.</text>
</comment>
<protein>
    <recommendedName>
        <fullName evidence="13">Cytosol non-specific dipeptidase</fullName>
        <ecNumber evidence="10">3.4.13.18</ecNumber>
    </recommendedName>
    <alternativeName>
        <fullName evidence="16">Aminoacyl-histidine dipeptidase</fullName>
    </alternativeName>
    <alternativeName>
        <fullName evidence="15">Beta-alanyl-histidine dipeptidase</fullName>
    </alternativeName>
    <alternativeName>
        <fullName evidence="14">Carnosinase</fullName>
    </alternativeName>
    <alternativeName>
        <fullName evidence="11">Peptidase D</fullName>
    </alternativeName>
    <alternativeName>
        <fullName evidence="17">Xaa-His dipeptidase</fullName>
    </alternativeName>
</protein>
<dbReference type="PANTHER" id="PTHR43501:SF1">
    <property type="entry name" value="CYTOSOL NON-SPECIFIC DIPEPTIDASE"/>
    <property type="match status" value="1"/>
</dbReference>
<keyword evidence="3" id="KW-0645">Protease</keyword>
<gene>
    <name evidence="19" type="ORF">HMPREF1535_04716</name>
</gene>
<dbReference type="InterPro" id="IPR001160">
    <property type="entry name" value="Peptidase_M20C"/>
</dbReference>
<comment type="similarity">
    <text evidence="12">Belongs to the peptidase M20C family.</text>
</comment>
<evidence type="ECO:0000256" key="16">
    <source>
        <dbReference type="ARBA" id="ARBA00077688"/>
    </source>
</evidence>
<dbReference type="SUPFAM" id="SSF53187">
    <property type="entry name" value="Zn-dependent exopeptidases"/>
    <property type="match status" value="1"/>
</dbReference>
<evidence type="ECO:0000256" key="13">
    <source>
        <dbReference type="ARBA" id="ARBA00071271"/>
    </source>
</evidence>
<accession>A0A0F5IP44</accession>
<evidence type="ECO:0000256" key="12">
    <source>
        <dbReference type="ARBA" id="ARBA00061423"/>
    </source>
</evidence>
<evidence type="ECO:0000256" key="6">
    <source>
        <dbReference type="ARBA" id="ARBA00022833"/>
    </source>
</evidence>
<evidence type="ECO:0000256" key="1">
    <source>
        <dbReference type="ARBA" id="ARBA00001941"/>
    </source>
</evidence>
<comment type="cofactor">
    <cofactor evidence="1">
        <name>Co(2+)</name>
        <dbReference type="ChEBI" id="CHEBI:48828"/>
    </cofactor>
</comment>
<dbReference type="Pfam" id="PF01546">
    <property type="entry name" value="Peptidase_M20"/>
    <property type="match status" value="1"/>
</dbReference>
<dbReference type="RefSeq" id="WP_007653881.1">
    <property type="nucleotide sequence ID" value="NZ_KQ033914.1"/>
</dbReference>
<comment type="catalytic activity">
    <reaction evidence="9">
        <text>Hydrolysis of dipeptides, preferentially hydrophobic dipeptides including prolyl amino acids.</text>
        <dbReference type="EC" id="3.4.13.18"/>
    </reaction>
</comment>
<dbReference type="FunFam" id="3.40.630.10:FF:000015">
    <property type="entry name" value="Aminoacyl-histidine dipeptidase PepD"/>
    <property type="match status" value="1"/>
</dbReference>
<dbReference type="PATRIC" id="fig|927665.4.peg.4837"/>
<keyword evidence="6" id="KW-0862">Zinc</keyword>
<evidence type="ECO:0000256" key="14">
    <source>
        <dbReference type="ARBA" id="ARBA00075285"/>
    </source>
</evidence>
<dbReference type="AlphaFoldDB" id="A0A0F5IP44"/>
<dbReference type="GO" id="GO:0006508">
    <property type="term" value="P:proteolysis"/>
    <property type="evidence" value="ECO:0007669"/>
    <property type="project" value="UniProtKB-KW"/>
</dbReference>
<keyword evidence="5" id="KW-0378">Hydrolase</keyword>
<comment type="cofactor">
    <cofactor evidence="2">
        <name>Zn(2+)</name>
        <dbReference type="ChEBI" id="CHEBI:29105"/>
    </cofactor>
</comment>
<dbReference type="PIRSF" id="PIRSF016599">
    <property type="entry name" value="Xaa-His_dipept"/>
    <property type="match status" value="1"/>
</dbReference>
<evidence type="ECO:0000259" key="18">
    <source>
        <dbReference type="Pfam" id="PF07687"/>
    </source>
</evidence>
<dbReference type="CDD" id="cd03890">
    <property type="entry name" value="M20_pepD"/>
    <property type="match status" value="1"/>
</dbReference>
<dbReference type="GO" id="GO:0070573">
    <property type="term" value="F:metallodipeptidase activity"/>
    <property type="evidence" value="ECO:0007669"/>
    <property type="project" value="TreeGrafter"/>
</dbReference>
<evidence type="ECO:0000256" key="9">
    <source>
        <dbReference type="ARBA" id="ARBA00036421"/>
    </source>
</evidence>
<dbReference type="Pfam" id="PF07687">
    <property type="entry name" value="M20_dimer"/>
    <property type="match status" value="1"/>
</dbReference>
<dbReference type="GO" id="GO:0046872">
    <property type="term" value="F:metal ion binding"/>
    <property type="evidence" value="ECO:0007669"/>
    <property type="project" value="UniProtKB-KW"/>
</dbReference>
<feature type="domain" description="Peptidase M20 dimerisation" evidence="18">
    <location>
        <begin position="207"/>
        <end position="292"/>
    </location>
</feature>
<keyword evidence="7" id="KW-0482">Metalloprotease</keyword>
<evidence type="ECO:0000256" key="3">
    <source>
        <dbReference type="ARBA" id="ARBA00022670"/>
    </source>
</evidence>
<dbReference type="FunFam" id="3.40.630.10:FF:000018">
    <property type="entry name" value="Aminoacyl-histidine dipeptidase PepD"/>
    <property type="match status" value="1"/>
</dbReference>
<evidence type="ECO:0000256" key="2">
    <source>
        <dbReference type="ARBA" id="ARBA00001947"/>
    </source>
</evidence>
<organism evidence="19 20">
    <name type="scientific">Parabacteroides goldsteinii DSM 19448 = WAL 12034</name>
    <dbReference type="NCBI Taxonomy" id="927665"/>
    <lineage>
        <taxon>Bacteria</taxon>
        <taxon>Pseudomonadati</taxon>
        <taxon>Bacteroidota</taxon>
        <taxon>Bacteroidia</taxon>
        <taxon>Bacteroidales</taxon>
        <taxon>Tannerellaceae</taxon>
        <taxon>Parabacteroides</taxon>
    </lineage>
</organism>
<dbReference type="PRINTS" id="PR00934">
    <property type="entry name" value="XHISDIPTASE"/>
</dbReference>
<evidence type="ECO:0000313" key="19">
    <source>
        <dbReference type="EMBL" id="KKB47306.1"/>
    </source>
</evidence>
<evidence type="ECO:0000256" key="7">
    <source>
        <dbReference type="ARBA" id="ARBA00023049"/>
    </source>
</evidence>
<evidence type="ECO:0000256" key="11">
    <source>
        <dbReference type="ARBA" id="ARBA00044252"/>
    </source>
</evidence>
<proteinExistence type="inferred from homology"/>
<dbReference type="Proteomes" id="UP000033047">
    <property type="component" value="Unassembled WGS sequence"/>
</dbReference>
<dbReference type="EC" id="3.4.13.18" evidence="10"/>
<dbReference type="GO" id="GO:0005829">
    <property type="term" value="C:cytosol"/>
    <property type="evidence" value="ECO:0007669"/>
    <property type="project" value="TreeGrafter"/>
</dbReference>
<evidence type="ECO:0000256" key="10">
    <source>
        <dbReference type="ARBA" id="ARBA00038976"/>
    </source>
</evidence>
<keyword evidence="8" id="KW-0170">Cobalt</keyword>
<reference evidence="19 20" key="1">
    <citation type="submission" date="2013-04" db="EMBL/GenBank/DDBJ databases">
        <title>The Genome Sequence of Parabacteroides goldsteinii DSM 19448.</title>
        <authorList>
            <consortium name="The Broad Institute Genomics Platform"/>
            <person name="Earl A."/>
            <person name="Ward D."/>
            <person name="Feldgarden M."/>
            <person name="Gevers D."/>
            <person name="Martens E."/>
            <person name="Sakamoto M."/>
            <person name="Benno Y."/>
            <person name="Song Y."/>
            <person name="Liu C."/>
            <person name="Lee J."/>
            <person name="Bolanos M."/>
            <person name="Vaisanen M.L."/>
            <person name="Finegold S.M."/>
            <person name="Walker B."/>
            <person name="Young S."/>
            <person name="Zeng Q."/>
            <person name="Gargeya S."/>
            <person name="Fitzgerald M."/>
            <person name="Haas B."/>
            <person name="Abouelleil A."/>
            <person name="Allen A.W."/>
            <person name="Alvarado L."/>
            <person name="Arachchi H.M."/>
            <person name="Berlin A.M."/>
            <person name="Chapman S.B."/>
            <person name="Gainer-Dewar J."/>
            <person name="Goldberg J."/>
            <person name="Griggs A."/>
            <person name="Gujja S."/>
            <person name="Hansen M."/>
            <person name="Howarth C."/>
            <person name="Imamovic A."/>
            <person name="Ireland A."/>
            <person name="Larimer J."/>
            <person name="McCowan C."/>
            <person name="Murphy C."/>
            <person name="Pearson M."/>
            <person name="Poon T.W."/>
            <person name="Priest M."/>
            <person name="Roberts A."/>
            <person name="Saif S."/>
            <person name="Shea T."/>
            <person name="Sisk P."/>
            <person name="Sykes S."/>
            <person name="Wortman J."/>
            <person name="Nusbaum C."/>
            <person name="Birren B."/>
        </authorList>
    </citation>
    <scope>NUCLEOTIDE SEQUENCE [LARGE SCALE GENOMIC DNA]</scope>
    <source>
        <strain evidence="19 20">DSM 19448</strain>
    </source>
</reference>
<dbReference type="Gene3D" id="3.40.630.10">
    <property type="entry name" value="Zn peptidases"/>
    <property type="match status" value="2"/>
</dbReference>